<dbReference type="EMBL" id="BGPR01000144">
    <property type="protein sequence ID" value="GBL99076.1"/>
    <property type="molecule type" value="Genomic_DNA"/>
</dbReference>
<evidence type="ECO:0000313" key="3">
    <source>
        <dbReference type="EMBL" id="GBL99076.1"/>
    </source>
</evidence>
<dbReference type="Gene3D" id="1.25.40.10">
    <property type="entry name" value="Tetratricopeptide repeat domain"/>
    <property type="match status" value="1"/>
</dbReference>
<gene>
    <name evidence="3" type="ORF">AVEN_227572_1</name>
</gene>
<evidence type="ECO:0000313" key="4">
    <source>
        <dbReference type="Proteomes" id="UP000499080"/>
    </source>
</evidence>
<dbReference type="Pfam" id="PF13424">
    <property type="entry name" value="TPR_12"/>
    <property type="match status" value="1"/>
</dbReference>
<keyword evidence="4" id="KW-1185">Reference proteome</keyword>
<keyword evidence="2" id="KW-0802">TPR repeat</keyword>
<dbReference type="PANTHER" id="PTHR45641:SF19">
    <property type="entry name" value="NEPHROCYSTIN-3"/>
    <property type="match status" value="1"/>
</dbReference>
<dbReference type="Proteomes" id="UP000499080">
    <property type="component" value="Unassembled WGS sequence"/>
</dbReference>
<name>A0A4Y2C613_ARAVE</name>
<evidence type="ECO:0008006" key="5">
    <source>
        <dbReference type="Google" id="ProtNLM"/>
    </source>
</evidence>
<evidence type="ECO:0000256" key="1">
    <source>
        <dbReference type="ARBA" id="ARBA00022737"/>
    </source>
</evidence>
<organism evidence="3 4">
    <name type="scientific">Araneus ventricosus</name>
    <name type="common">Orbweaver spider</name>
    <name type="synonym">Epeira ventricosa</name>
    <dbReference type="NCBI Taxonomy" id="182803"/>
    <lineage>
        <taxon>Eukaryota</taxon>
        <taxon>Metazoa</taxon>
        <taxon>Ecdysozoa</taxon>
        <taxon>Arthropoda</taxon>
        <taxon>Chelicerata</taxon>
        <taxon>Arachnida</taxon>
        <taxon>Araneae</taxon>
        <taxon>Araneomorphae</taxon>
        <taxon>Entelegynae</taxon>
        <taxon>Araneoidea</taxon>
        <taxon>Araneidae</taxon>
        <taxon>Araneus</taxon>
    </lineage>
</organism>
<dbReference type="PANTHER" id="PTHR45641">
    <property type="entry name" value="TETRATRICOPEPTIDE REPEAT PROTEIN (AFU_ORTHOLOGUE AFUA_6G03870)"/>
    <property type="match status" value="1"/>
</dbReference>
<dbReference type="SUPFAM" id="SSF48452">
    <property type="entry name" value="TPR-like"/>
    <property type="match status" value="1"/>
</dbReference>
<dbReference type="OrthoDB" id="6435917at2759"/>
<accession>A0A4Y2C613</accession>
<dbReference type="InterPro" id="IPR011990">
    <property type="entry name" value="TPR-like_helical_dom_sf"/>
</dbReference>
<proteinExistence type="predicted"/>
<evidence type="ECO:0000256" key="2">
    <source>
        <dbReference type="ARBA" id="ARBA00022803"/>
    </source>
</evidence>
<dbReference type="AlphaFoldDB" id="A0A4Y2C613"/>
<dbReference type="Pfam" id="PF13374">
    <property type="entry name" value="TPR_10"/>
    <property type="match status" value="1"/>
</dbReference>
<reference evidence="3 4" key="1">
    <citation type="journal article" date="2019" name="Sci. Rep.">
        <title>Orb-weaving spider Araneus ventricosus genome elucidates the spidroin gene catalogue.</title>
        <authorList>
            <person name="Kono N."/>
            <person name="Nakamura H."/>
            <person name="Ohtoshi R."/>
            <person name="Moran D.A.P."/>
            <person name="Shinohara A."/>
            <person name="Yoshida Y."/>
            <person name="Fujiwara M."/>
            <person name="Mori M."/>
            <person name="Tomita M."/>
            <person name="Arakawa K."/>
        </authorList>
    </citation>
    <scope>NUCLEOTIDE SEQUENCE [LARGE SCALE GENOMIC DNA]</scope>
</reference>
<sequence length="432" mass="49474">MFQEVFEKRKKYQGLTCSDTLDSFSGIPFVLQLQGRNREAIKWLLEISDSLKFCPNASEAIARISSMLNVLKENEKALDINIKLSETNNDHGYLHFQNNIALVLCNKGKHKVAIEKLMLVYEKKKRSLGPAHPSTLRTWRDIGIILSSQKNNKEAIKIFLMVFDLQTIILGKNHFDTLVTNNCIGDILLAEGKPFQALKIYARGLSVRKEILGSEHPEIIDTEKKIEYIKCLYILESCVVDFNLMEHHSQHVSLTPTNFLKRCHSESGEMNRKFPKELKNIWRPKHTKVTENNLLDSLGIDSFEFKQGIKTSLILPSDETILDSLGIDLPIKNEDIEGTSELSLDEKEIQRNDIEFFLERKSDSRYPKLRDYFAVQSDKQGGEFSNGHSSADGLRHLIKLCVSYNKECNQSHAAKDQLIFNFINLVNQLKDT</sequence>
<protein>
    <recommendedName>
        <fullName evidence="5">Kinesin light chain</fullName>
    </recommendedName>
</protein>
<comment type="caution">
    <text evidence="3">The sequence shown here is derived from an EMBL/GenBank/DDBJ whole genome shotgun (WGS) entry which is preliminary data.</text>
</comment>
<keyword evidence="1" id="KW-0677">Repeat</keyword>